<evidence type="ECO:0000313" key="7">
    <source>
        <dbReference type="Proteomes" id="UP000267268"/>
    </source>
</evidence>
<evidence type="ECO:0000313" key="6">
    <source>
        <dbReference type="EMBL" id="AZQ63415.1"/>
    </source>
</evidence>
<comment type="similarity">
    <text evidence="4">Belongs to the RecO family.</text>
</comment>
<dbReference type="AlphaFoldDB" id="A0A3S9P5C6"/>
<protein>
    <recommendedName>
        <fullName evidence="4">DNA repair protein RecO</fullName>
    </recommendedName>
    <alternativeName>
        <fullName evidence="4">Recombination protein O</fullName>
    </alternativeName>
</protein>
<dbReference type="GO" id="GO:0006310">
    <property type="term" value="P:DNA recombination"/>
    <property type="evidence" value="ECO:0007669"/>
    <property type="project" value="UniProtKB-UniRule"/>
</dbReference>
<dbReference type="OrthoDB" id="9789152at2"/>
<proteinExistence type="inferred from homology"/>
<dbReference type="NCBIfam" id="TIGR00613">
    <property type="entry name" value="reco"/>
    <property type="match status" value="1"/>
</dbReference>
<sequence>MIASTKGITLSSLRYRESSLIVHVYTEEFGRRDYIIKGAFSKKSNKASFYQPLNLLAMEVYENPSNNLNMVKEVQVLEPLLSFRIIPQKSMILTFITEFLEKVLREDEVGNKEIFEFLSFSMIELDKLESKWNCFTLQFMMRLSNYLGFGIENAEMLIQETDVTGYEDQSIIKAINQLLNTSYDSAPQFPLQFRRQLMDIIIKFYALQLPNFGELKTLQVLREMATISQRRKKGEVFLPHLIDYLD</sequence>
<keyword evidence="1 4" id="KW-0227">DNA damage</keyword>
<evidence type="ECO:0000256" key="1">
    <source>
        <dbReference type="ARBA" id="ARBA00022763"/>
    </source>
</evidence>
<dbReference type="EMBL" id="CP034562">
    <property type="protein sequence ID" value="AZQ63415.1"/>
    <property type="molecule type" value="Genomic_DNA"/>
</dbReference>
<keyword evidence="7" id="KW-1185">Reference proteome</keyword>
<dbReference type="InterPro" id="IPR003717">
    <property type="entry name" value="RecO"/>
</dbReference>
<organism evidence="6 7">
    <name type="scientific">Flammeovirga pectinis</name>
    <dbReference type="NCBI Taxonomy" id="2494373"/>
    <lineage>
        <taxon>Bacteria</taxon>
        <taxon>Pseudomonadati</taxon>
        <taxon>Bacteroidota</taxon>
        <taxon>Cytophagia</taxon>
        <taxon>Cytophagales</taxon>
        <taxon>Flammeovirgaceae</taxon>
        <taxon>Flammeovirga</taxon>
    </lineage>
</organism>
<dbReference type="Pfam" id="PF11967">
    <property type="entry name" value="RecO_N"/>
    <property type="match status" value="1"/>
</dbReference>
<gene>
    <name evidence="4 6" type="primary">recO</name>
    <name evidence="6" type="ORF">EI427_14595</name>
</gene>
<keyword evidence="2 4" id="KW-0233">DNA recombination</keyword>
<evidence type="ECO:0000256" key="4">
    <source>
        <dbReference type="HAMAP-Rule" id="MF_00201"/>
    </source>
</evidence>
<name>A0A3S9P5C6_9BACT</name>
<evidence type="ECO:0000256" key="3">
    <source>
        <dbReference type="ARBA" id="ARBA00023204"/>
    </source>
</evidence>
<dbReference type="PANTHER" id="PTHR33991:SF1">
    <property type="entry name" value="DNA REPAIR PROTEIN RECO"/>
    <property type="match status" value="1"/>
</dbReference>
<dbReference type="GO" id="GO:0006302">
    <property type="term" value="P:double-strand break repair"/>
    <property type="evidence" value="ECO:0007669"/>
    <property type="project" value="TreeGrafter"/>
</dbReference>
<dbReference type="RefSeq" id="WP_126615905.1">
    <property type="nucleotide sequence ID" value="NZ_CP034562.1"/>
</dbReference>
<accession>A0A3S9P5C6</accession>
<dbReference type="SUPFAM" id="SSF50249">
    <property type="entry name" value="Nucleic acid-binding proteins"/>
    <property type="match status" value="1"/>
</dbReference>
<dbReference type="PANTHER" id="PTHR33991">
    <property type="entry name" value="DNA REPAIR PROTEIN RECO"/>
    <property type="match status" value="1"/>
</dbReference>
<dbReference type="Proteomes" id="UP000267268">
    <property type="component" value="Chromosome 1"/>
</dbReference>
<dbReference type="GO" id="GO:0043590">
    <property type="term" value="C:bacterial nucleoid"/>
    <property type="evidence" value="ECO:0007669"/>
    <property type="project" value="TreeGrafter"/>
</dbReference>
<dbReference type="InterPro" id="IPR022572">
    <property type="entry name" value="DNA_rep/recomb_RecO_N"/>
</dbReference>
<comment type="function">
    <text evidence="4">Involved in DNA repair and RecF pathway recombination.</text>
</comment>
<keyword evidence="3 4" id="KW-0234">DNA repair</keyword>
<dbReference type="HAMAP" id="MF_00201">
    <property type="entry name" value="RecO"/>
    <property type="match status" value="1"/>
</dbReference>
<dbReference type="KEGG" id="fll:EI427_14595"/>
<evidence type="ECO:0000256" key="2">
    <source>
        <dbReference type="ARBA" id="ARBA00023172"/>
    </source>
</evidence>
<evidence type="ECO:0000259" key="5">
    <source>
        <dbReference type="Pfam" id="PF11967"/>
    </source>
</evidence>
<reference evidence="6 7" key="1">
    <citation type="submission" date="2018-12" db="EMBL/GenBank/DDBJ databases">
        <title>Flammeovirga pectinis sp. nov., isolated from the gut of the Korean scallop, Patinopecten yessoensis.</title>
        <authorList>
            <person name="Bae J.-W."/>
            <person name="Jeong Y.-S."/>
            <person name="Kang W."/>
        </authorList>
    </citation>
    <scope>NUCLEOTIDE SEQUENCE [LARGE SCALE GENOMIC DNA]</scope>
    <source>
        <strain evidence="6 7">L12M1</strain>
    </source>
</reference>
<dbReference type="Gene3D" id="2.40.50.140">
    <property type="entry name" value="Nucleic acid-binding proteins"/>
    <property type="match status" value="1"/>
</dbReference>
<feature type="domain" description="DNA replication/recombination mediator RecO N-terminal" evidence="5">
    <location>
        <begin position="1"/>
        <end position="79"/>
    </location>
</feature>
<dbReference type="Pfam" id="PF02565">
    <property type="entry name" value="RecO_C"/>
    <property type="match status" value="1"/>
</dbReference>
<dbReference type="InterPro" id="IPR012340">
    <property type="entry name" value="NA-bd_OB-fold"/>
</dbReference>